<accession>A0A7R5L7K3</accession>
<organism evidence="2 3">
    <name type="scientific">Pipra filicauda</name>
    <name type="common">Wire-tailed manakin</name>
    <dbReference type="NCBI Taxonomy" id="649802"/>
    <lineage>
        <taxon>Eukaryota</taxon>
        <taxon>Metazoa</taxon>
        <taxon>Chordata</taxon>
        <taxon>Craniata</taxon>
        <taxon>Vertebrata</taxon>
        <taxon>Euteleostomi</taxon>
        <taxon>Archelosauria</taxon>
        <taxon>Archosauria</taxon>
        <taxon>Dinosauria</taxon>
        <taxon>Saurischia</taxon>
        <taxon>Theropoda</taxon>
        <taxon>Coelurosauria</taxon>
        <taxon>Aves</taxon>
        <taxon>Neognathae</taxon>
        <taxon>Neoaves</taxon>
        <taxon>Telluraves</taxon>
        <taxon>Australaves</taxon>
        <taxon>Passeriformes</taxon>
        <taxon>Pipridae</taxon>
        <taxon>Pipra</taxon>
    </lineage>
</organism>
<dbReference type="AlphaFoldDB" id="A0A7R5L7K3"/>
<feature type="compositionally biased region" description="Basic and acidic residues" evidence="1">
    <location>
        <begin position="101"/>
        <end position="119"/>
    </location>
</feature>
<feature type="compositionally biased region" description="Basic residues" evidence="1">
    <location>
        <begin position="170"/>
        <end position="188"/>
    </location>
</feature>
<feature type="compositionally biased region" description="Low complexity" evidence="1">
    <location>
        <begin position="66"/>
        <end position="79"/>
    </location>
</feature>
<name>A0A7R5L7K3_9PASS</name>
<evidence type="ECO:0000256" key="1">
    <source>
        <dbReference type="SAM" id="MobiDB-lite"/>
    </source>
</evidence>
<evidence type="ECO:0000313" key="2">
    <source>
        <dbReference type="Proteomes" id="UP000504627"/>
    </source>
</evidence>
<protein>
    <submittedName>
        <fullName evidence="3">NADH dehydrogenase [ubiquinone] iron-sulfur protein 8, mitochondrial isoform X1</fullName>
    </submittedName>
</protein>
<sequence length="237" mass="25350">MRSACGGDQGSGRRRVLGAGGGQGPRPLRGKLGAFPCLQPLRFPLHPRTGHGGAATAVPGFPCRSPGPAAPAQHQHPQGLLQVRQRPGARHGHALHHRPRRADPALDRAHPRPGHDHELPVPGAGHHQLPVREGPAEPAVPRGARAAPLPVRGGALHCLQALRGRVPGTGHHHRGRAPRRWQPPHHPLRHRHDQVHLLWVLPGGLSRGCHRGGSQLRVFDGDTRGAALQQGEAAQQR</sequence>
<dbReference type="GeneID" id="113998986"/>
<proteinExistence type="predicted"/>
<reference evidence="3" key="1">
    <citation type="submission" date="2025-08" db="UniProtKB">
        <authorList>
            <consortium name="RefSeq"/>
        </authorList>
    </citation>
    <scope>IDENTIFICATION</scope>
    <source>
        <tissue evidence="3">Muscle</tissue>
    </source>
</reference>
<dbReference type="Proteomes" id="UP000504627">
    <property type="component" value="Unplaced"/>
</dbReference>
<dbReference type="CTD" id="4728"/>
<feature type="compositionally biased region" description="Basic residues" evidence="1">
    <location>
        <begin position="87"/>
        <end position="100"/>
    </location>
</feature>
<dbReference type="RefSeq" id="XP_039246836.1">
    <property type="nucleotide sequence ID" value="XM_039390902.1"/>
</dbReference>
<feature type="region of interest" description="Disordered" evidence="1">
    <location>
        <begin position="165"/>
        <end position="188"/>
    </location>
</feature>
<evidence type="ECO:0000313" key="3">
    <source>
        <dbReference type="RefSeq" id="XP_039246836.1"/>
    </source>
</evidence>
<feature type="region of interest" description="Disordered" evidence="1">
    <location>
        <begin position="46"/>
        <end position="147"/>
    </location>
</feature>
<keyword evidence="2" id="KW-1185">Reference proteome</keyword>
<dbReference type="InParanoid" id="A0A7R5L7K3"/>
<gene>
    <name evidence="3" type="primary">NDUFS8</name>
</gene>
<feature type="region of interest" description="Disordered" evidence="1">
    <location>
        <begin position="1"/>
        <end position="31"/>
    </location>
</feature>